<evidence type="ECO:0000259" key="11">
    <source>
        <dbReference type="PROSITE" id="PS51192"/>
    </source>
</evidence>
<feature type="domain" description="Chromo" evidence="10">
    <location>
        <begin position="69"/>
        <end position="155"/>
    </location>
</feature>
<evidence type="ECO:0000256" key="1">
    <source>
        <dbReference type="ARBA" id="ARBA00004123"/>
    </source>
</evidence>
<dbReference type="InterPro" id="IPR000953">
    <property type="entry name" value="Chromo/chromo_shadow_dom"/>
</dbReference>
<keyword evidence="13" id="KW-1185">Reference proteome</keyword>
<reference evidence="12 13" key="1">
    <citation type="journal article" date="2020" name="Nat. Food">
        <title>A phased Vanilla planifolia genome enables genetic improvement of flavour and production.</title>
        <authorList>
            <person name="Hasing T."/>
            <person name="Tang H."/>
            <person name="Brym M."/>
            <person name="Khazi F."/>
            <person name="Huang T."/>
            <person name="Chambers A.H."/>
        </authorList>
    </citation>
    <scope>NUCLEOTIDE SEQUENCE [LARGE SCALE GENOMIC DNA]</scope>
    <source>
        <tissue evidence="12">Leaf</tissue>
    </source>
</reference>
<dbReference type="GO" id="GO:0003682">
    <property type="term" value="F:chromatin binding"/>
    <property type="evidence" value="ECO:0007669"/>
    <property type="project" value="TreeGrafter"/>
</dbReference>
<feature type="region of interest" description="Disordered" evidence="9">
    <location>
        <begin position="31"/>
        <end position="70"/>
    </location>
</feature>
<dbReference type="Pfam" id="PF00176">
    <property type="entry name" value="SNF2-rel_dom"/>
    <property type="match status" value="1"/>
</dbReference>
<dbReference type="AlphaFoldDB" id="A0A835RBB6"/>
<gene>
    <name evidence="12" type="ORF">HPP92_006720</name>
</gene>
<accession>A0A835RBB6</accession>
<feature type="domain" description="Helicase ATP-binding" evidence="11">
    <location>
        <begin position="258"/>
        <end position="430"/>
    </location>
</feature>
<dbReference type="InterPro" id="IPR014001">
    <property type="entry name" value="Helicase_ATP-bd"/>
</dbReference>
<feature type="non-terminal residue" evidence="12">
    <location>
        <position position="585"/>
    </location>
</feature>
<dbReference type="Pfam" id="PF00385">
    <property type="entry name" value="Chromo"/>
    <property type="match status" value="1"/>
</dbReference>
<dbReference type="Gene3D" id="3.40.50.10810">
    <property type="entry name" value="Tandem AAA-ATPase domain"/>
    <property type="match status" value="1"/>
</dbReference>
<dbReference type="FunFam" id="3.40.50.10810:FF:000005">
    <property type="entry name" value="Photoperiod-independent early flowering 1"/>
    <property type="match status" value="1"/>
</dbReference>
<name>A0A835RBB6_VANPL</name>
<dbReference type="InterPro" id="IPR038718">
    <property type="entry name" value="SNF2-like_sf"/>
</dbReference>
<dbReference type="Gene3D" id="2.40.50.40">
    <property type="match status" value="2"/>
</dbReference>
<dbReference type="CDD" id="cd18660">
    <property type="entry name" value="CD1_tandem"/>
    <property type="match status" value="1"/>
</dbReference>
<evidence type="ECO:0000313" key="13">
    <source>
        <dbReference type="Proteomes" id="UP000636800"/>
    </source>
</evidence>
<dbReference type="CDD" id="cd18659">
    <property type="entry name" value="CD2_tandem"/>
    <property type="match status" value="1"/>
</dbReference>
<feature type="compositionally biased region" description="Acidic residues" evidence="9">
    <location>
        <begin position="43"/>
        <end position="52"/>
    </location>
</feature>
<evidence type="ECO:0000256" key="8">
    <source>
        <dbReference type="ARBA" id="ARBA00023242"/>
    </source>
</evidence>
<evidence type="ECO:0000313" key="12">
    <source>
        <dbReference type="EMBL" id="KAG0487909.1"/>
    </source>
</evidence>
<organism evidence="12 13">
    <name type="scientific">Vanilla planifolia</name>
    <name type="common">Vanilla</name>
    <dbReference type="NCBI Taxonomy" id="51239"/>
    <lineage>
        <taxon>Eukaryota</taxon>
        <taxon>Viridiplantae</taxon>
        <taxon>Streptophyta</taxon>
        <taxon>Embryophyta</taxon>
        <taxon>Tracheophyta</taxon>
        <taxon>Spermatophyta</taxon>
        <taxon>Magnoliopsida</taxon>
        <taxon>Liliopsida</taxon>
        <taxon>Asparagales</taxon>
        <taxon>Orchidaceae</taxon>
        <taxon>Vanilloideae</taxon>
        <taxon>Vanilleae</taxon>
        <taxon>Vanilla</taxon>
    </lineage>
</organism>
<dbReference type="EMBL" id="JADCNL010000003">
    <property type="protein sequence ID" value="KAG0487909.1"/>
    <property type="molecule type" value="Genomic_DNA"/>
</dbReference>
<protein>
    <recommendedName>
        <fullName evidence="14">Protein CHROMATIN REMODELING 5</fullName>
    </recommendedName>
</protein>
<sequence length="585" mass="67960">MKKTSQIRNKKIVGGSTMPLNIDLSRNELRHSGRSVRKVSYVESEDSEDIDEEKLNKPQKEDAEEDDGDSIERVLWHQPKGIAEEAAKDNRSTLPVVMSIVSESEPLWDDVEFYIKWKGQSYLHSEWKSLVELQNVEVHDVSKEMELDLIKEYNQVERIFADRISKTGNDDVVTEYLVKWKGLPYAEATWEKDTDIAFAQDGIDEYKAREIAMTVQGKLVDFQRRKSKASLRRLDEQPEWLKGGKLRDYQLEGLNFLVNSWRNDTNVILADEMGLGKTVQSVSMLGFLQYAQQIHGPFLVVVPLSTLSNWAKEFRKWLPEMNIVVYVGNRASREVCQQYEFFNDNKSDRLIKFNTLLTTYEVLLKDKAVLSKIRWNYLMVDEAHRLKNSEASLYTTLSEFRTKNKLLITGTPLQNSVEELWALLHFLDPGKFDSKDDFVEKYRNLSSFDEIELANLHKELRPHILRRVIKDVEKSLPPKIERILRVEMSPLQKQYYKWILERNFHNLNKGVRGNQVSLLNVVVELKKCCNHPFLFESADHGYGGDNGSDSSKVERIVVSSGKLVILDKLLKRLRDTNHRVLIFSQ</sequence>
<evidence type="ECO:0000256" key="2">
    <source>
        <dbReference type="ARBA" id="ARBA00022741"/>
    </source>
</evidence>
<dbReference type="Gene3D" id="3.40.50.300">
    <property type="entry name" value="P-loop containing nucleotide triphosphate hydrolases"/>
    <property type="match status" value="1"/>
</dbReference>
<proteinExistence type="predicted"/>
<dbReference type="InterPro" id="IPR027417">
    <property type="entry name" value="P-loop_NTPase"/>
</dbReference>
<keyword evidence="2" id="KW-0547">Nucleotide-binding</keyword>
<dbReference type="PANTHER" id="PTHR45623">
    <property type="entry name" value="CHROMODOMAIN-HELICASE-DNA-BINDING PROTEIN 3-RELATED-RELATED"/>
    <property type="match status" value="1"/>
</dbReference>
<keyword evidence="6" id="KW-0156">Chromatin regulator</keyword>
<dbReference type="GO" id="GO:0016887">
    <property type="term" value="F:ATP hydrolysis activity"/>
    <property type="evidence" value="ECO:0007669"/>
    <property type="project" value="TreeGrafter"/>
</dbReference>
<dbReference type="Proteomes" id="UP000636800">
    <property type="component" value="Chromosome 3"/>
</dbReference>
<comment type="subcellular location">
    <subcellularLocation>
        <location evidence="1">Nucleus</location>
    </subcellularLocation>
</comment>
<dbReference type="GO" id="GO:0140658">
    <property type="term" value="F:ATP-dependent chromatin remodeler activity"/>
    <property type="evidence" value="ECO:0007669"/>
    <property type="project" value="TreeGrafter"/>
</dbReference>
<evidence type="ECO:0008006" key="14">
    <source>
        <dbReference type="Google" id="ProtNLM"/>
    </source>
</evidence>
<dbReference type="GO" id="GO:0004386">
    <property type="term" value="F:helicase activity"/>
    <property type="evidence" value="ECO:0007669"/>
    <property type="project" value="UniProtKB-KW"/>
</dbReference>
<dbReference type="GO" id="GO:0003677">
    <property type="term" value="F:DNA binding"/>
    <property type="evidence" value="ECO:0007669"/>
    <property type="project" value="UniProtKB-KW"/>
</dbReference>
<dbReference type="PANTHER" id="PTHR45623:SF14">
    <property type="entry name" value="CHROMODOMAIN-HELICASE-DNA-BINDING PROTEIN 1"/>
    <property type="match status" value="1"/>
</dbReference>
<evidence type="ECO:0000256" key="7">
    <source>
        <dbReference type="ARBA" id="ARBA00023125"/>
    </source>
</evidence>
<dbReference type="SMART" id="SM00487">
    <property type="entry name" value="DEXDc"/>
    <property type="match status" value="1"/>
</dbReference>
<dbReference type="PROSITE" id="PS50013">
    <property type="entry name" value="CHROMO_2"/>
    <property type="match status" value="2"/>
</dbReference>
<keyword evidence="4" id="KW-0347">Helicase</keyword>
<evidence type="ECO:0000256" key="5">
    <source>
        <dbReference type="ARBA" id="ARBA00022840"/>
    </source>
</evidence>
<dbReference type="GO" id="GO:0000785">
    <property type="term" value="C:chromatin"/>
    <property type="evidence" value="ECO:0007669"/>
    <property type="project" value="TreeGrafter"/>
</dbReference>
<dbReference type="GO" id="GO:0005634">
    <property type="term" value="C:nucleus"/>
    <property type="evidence" value="ECO:0007669"/>
    <property type="project" value="UniProtKB-SubCell"/>
</dbReference>
<dbReference type="SUPFAM" id="SSF54160">
    <property type="entry name" value="Chromo domain-like"/>
    <property type="match status" value="2"/>
</dbReference>
<evidence type="ECO:0000256" key="6">
    <source>
        <dbReference type="ARBA" id="ARBA00022853"/>
    </source>
</evidence>
<evidence type="ECO:0000256" key="3">
    <source>
        <dbReference type="ARBA" id="ARBA00022801"/>
    </source>
</evidence>
<feature type="domain" description="Chromo" evidence="10">
    <location>
        <begin position="154"/>
        <end position="218"/>
    </location>
</feature>
<keyword evidence="3" id="KW-0378">Hydrolase</keyword>
<dbReference type="GO" id="GO:0034728">
    <property type="term" value="P:nucleosome organization"/>
    <property type="evidence" value="ECO:0007669"/>
    <property type="project" value="TreeGrafter"/>
</dbReference>
<comment type="caution">
    <text evidence="12">The sequence shown here is derived from an EMBL/GenBank/DDBJ whole genome shotgun (WGS) entry which is preliminary data.</text>
</comment>
<dbReference type="SUPFAM" id="SSF52540">
    <property type="entry name" value="P-loop containing nucleoside triphosphate hydrolases"/>
    <property type="match status" value="2"/>
</dbReference>
<dbReference type="SMART" id="SM00298">
    <property type="entry name" value="CHROMO"/>
    <property type="match status" value="2"/>
</dbReference>
<keyword evidence="5" id="KW-0067">ATP-binding</keyword>
<keyword evidence="8" id="KW-0539">Nucleus</keyword>
<dbReference type="InterPro" id="IPR016197">
    <property type="entry name" value="Chromo-like_dom_sf"/>
</dbReference>
<dbReference type="FunFam" id="2.40.50.40:FF:000032">
    <property type="entry name" value="protein CHROMATIN REMODELING 5 isoform X2"/>
    <property type="match status" value="1"/>
</dbReference>
<evidence type="ECO:0000256" key="9">
    <source>
        <dbReference type="SAM" id="MobiDB-lite"/>
    </source>
</evidence>
<keyword evidence="7" id="KW-0238">DNA-binding</keyword>
<dbReference type="GO" id="GO:0005524">
    <property type="term" value="F:ATP binding"/>
    <property type="evidence" value="ECO:0007669"/>
    <property type="project" value="UniProtKB-KW"/>
</dbReference>
<dbReference type="InterPro" id="IPR023780">
    <property type="entry name" value="Chromo_domain"/>
</dbReference>
<dbReference type="OrthoDB" id="206053at2759"/>
<dbReference type="PROSITE" id="PS51192">
    <property type="entry name" value="HELICASE_ATP_BIND_1"/>
    <property type="match status" value="1"/>
</dbReference>
<evidence type="ECO:0000256" key="4">
    <source>
        <dbReference type="ARBA" id="ARBA00022806"/>
    </source>
</evidence>
<evidence type="ECO:0000259" key="10">
    <source>
        <dbReference type="PROSITE" id="PS50013"/>
    </source>
</evidence>
<dbReference type="GO" id="GO:0042393">
    <property type="term" value="F:histone binding"/>
    <property type="evidence" value="ECO:0007669"/>
    <property type="project" value="TreeGrafter"/>
</dbReference>
<dbReference type="InterPro" id="IPR000330">
    <property type="entry name" value="SNF2_N"/>
</dbReference>